<keyword evidence="1" id="KW-0812">Transmembrane</keyword>
<keyword evidence="1" id="KW-0472">Membrane</keyword>
<gene>
    <name evidence="2" type="ORF">SNE40_008644</name>
</gene>
<reference evidence="2 3" key="1">
    <citation type="submission" date="2024-01" db="EMBL/GenBank/DDBJ databases">
        <title>The genome of the rayed Mediterranean limpet Patella caerulea (Linnaeus, 1758).</title>
        <authorList>
            <person name="Anh-Thu Weber A."/>
            <person name="Halstead-Nussloch G."/>
        </authorList>
    </citation>
    <scope>NUCLEOTIDE SEQUENCE [LARGE SCALE GENOMIC DNA]</scope>
    <source>
        <strain evidence="2">AATW-2023a</strain>
        <tissue evidence="2">Whole specimen</tissue>
    </source>
</reference>
<evidence type="ECO:0000313" key="2">
    <source>
        <dbReference type="EMBL" id="KAK6180633.1"/>
    </source>
</evidence>
<keyword evidence="3" id="KW-1185">Reference proteome</keyword>
<protein>
    <submittedName>
        <fullName evidence="2">Uncharacterized protein</fullName>
    </submittedName>
</protein>
<evidence type="ECO:0000256" key="1">
    <source>
        <dbReference type="SAM" id="Phobius"/>
    </source>
</evidence>
<sequence length="85" mass="9361">MTTAEDDGIEILSCHIEHEELVVVEPATTVNISLTKSKLEDDPATRHRKRVARAVAIVSFMLLLFSVVLIGVSLNMSKNIDELGE</sequence>
<dbReference type="EMBL" id="JAZGQO010000007">
    <property type="protein sequence ID" value="KAK6180633.1"/>
    <property type="molecule type" value="Genomic_DNA"/>
</dbReference>
<evidence type="ECO:0000313" key="3">
    <source>
        <dbReference type="Proteomes" id="UP001347796"/>
    </source>
</evidence>
<comment type="caution">
    <text evidence="2">The sequence shown here is derived from an EMBL/GenBank/DDBJ whole genome shotgun (WGS) entry which is preliminary data.</text>
</comment>
<keyword evidence="1" id="KW-1133">Transmembrane helix</keyword>
<feature type="transmembrane region" description="Helical" evidence="1">
    <location>
        <begin position="54"/>
        <end position="74"/>
    </location>
</feature>
<organism evidence="2 3">
    <name type="scientific">Patella caerulea</name>
    <name type="common">Rayed Mediterranean limpet</name>
    <dbReference type="NCBI Taxonomy" id="87958"/>
    <lineage>
        <taxon>Eukaryota</taxon>
        <taxon>Metazoa</taxon>
        <taxon>Spiralia</taxon>
        <taxon>Lophotrochozoa</taxon>
        <taxon>Mollusca</taxon>
        <taxon>Gastropoda</taxon>
        <taxon>Patellogastropoda</taxon>
        <taxon>Patelloidea</taxon>
        <taxon>Patellidae</taxon>
        <taxon>Patella</taxon>
    </lineage>
</organism>
<proteinExistence type="predicted"/>
<name>A0AAN8JSM4_PATCE</name>
<dbReference type="Proteomes" id="UP001347796">
    <property type="component" value="Unassembled WGS sequence"/>
</dbReference>
<dbReference type="AlphaFoldDB" id="A0AAN8JSM4"/>
<accession>A0AAN8JSM4</accession>